<organism evidence="2 3">
    <name type="scientific">Acanthosepion pharaonis</name>
    <name type="common">Pharaoh cuttlefish</name>
    <name type="synonym">Sepia pharaonis</name>
    <dbReference type="NCBI Taxonomy" id="158019"/>
    <lineage>
        <taxon>Eukaryota</taxon>
        <taxon>Metazoa</taxon>
        <taxon>Spiralia</taxon>
        <taxon>Lophotrochozoa</taxon>
        <taxon>Mollusca</taxon>
        <taxon>Cephalopoda</taxon>
        <taxon>Coleoidea</taxon>
        <taxon>Decapodiformes</taxon>
        <taxon>Sepiida</taxon>
        <taxon>Sepiina</taxon>
        <taxon>Sepiidae</taxon>
        <taxon>Acanthosepion</taxon>
    </lineage>
</organism>
<evidence type="ECO:0000313" key="2">
    <source>
        <dbReference type="EMBL" id="CAE1314954.1"/>
    </source>
</evidence>
<comment type="caution">
    <text evidence="2">The sequence shown here is derived from an EMBL/GenBank/DDBJ whole genome shotgun (WGS) entry which is preliminary data.</text>
</comment>
<gene>
    <name evidence="2" type="ORF">SPHA_65978</name>
</gene>
<dbReference type="AlphaFoldDB" id="A0A812E3K1"/>
<protein>
    <recommendedName>
        <fullName evidence="4">Transmembrane protein</fullName>
    </recommendedName>
</protein>
<sequence>MQYENEAAHSLEDAIRACDLISPSGSVVTSDRRRKEKRGFVVKMSTVFIAIDNALSLLYCSLSFLLSQSFFLVVVLFASLFPTLSVPLCYSLSFSLFLFIFLSVLSVSFSLCYYLLFSLFLFLFLSVLLSLSFSSSRYFSLLFSLFFFSSLLFSHSLILSVLLSLSLSFSLPVSLSLSLSLSVFACVCRVLSTWEIKVL</sequence>
<reference evidence="2" key="1">
    <citation type="submission" date="2021-01" db="EMBL/GenBank/DDBJ databases">
        <authorList>
            <person name="Li R."/>
            <person name="Bekaert M."/>
        </authorList>
    </citation>
    <scope>NUCLEOTIDE SEQUENCE</scope>
    <source>
        <strain evidence="2">Farmed</strain>
    </source>
</reference>
<accession>A0A812E3K1</accession>
<feature type="transmembrane region" description="Helical" evidence="1">
    <location>
        <begin position="169"/>
        <end position="191"/>
    </location>
</feature>
<keyword evidence="1" id="KW-1133">Transmembrane helix</keyword>
<proteinExistence type="predicted"/>
<feature type="transmembrane region" description="Helical" evidence="1">
    <location>
        <begin position="88"/>
        <end position="107"/>
    </location>
</feature>
<dbReference type="EMBL" id="CAHIKZ030004744">
    <property type="protein sequence ID" value="CAE1314954.1"/>
    <property type="molecule type" value="Genomic_DNA"/>
</dbReference>
<feature type="transmembrane region" description="Helical" evidence="1">
    <location>
        <begin position="138"/>
        <end position="163"/>
    </location>
</feature>
<dbReference type="Proteomes" id="UP000597762">
    <property type="component" value="Unassembled WGS sequence"/>
</dbReference>
<name>A0A812E3K1_ACAPH</name>
<feature type="transmembrane region" description="Helical" evidence="1">
    <location>
        <begin position="65"/>
        <end position="81"/>
    </location>
</feature>
<evidence type="ECO:0000313" key="3">
    <source>
        <dbReference type="Proteomes" id="UP000597762"/>
    </source>
</evidence>
<feature type="transmembrane region" description="Helical" evidence="1">
    <location>
        <begin position="113"/>
        <end position="131"/>
    </location>
</feature>
<evidence type="ECO:0008006" key="4">
    <source>
        <dbReference type="Google" id="ProtNLM"/>
    </source>
</evidence>
<keyword evidence="1" id="KW-0472">Membrane</keyword>
<keyword evidence="1" id="KW-0812">Transmembrane</keyword>
<evidence type="ECO:0000256" key="1">
    <source>
        <dbReference type="SAM" id="Phobius"/>
    </source>
</evidence>
<keyword evidence="3" id="KW-1185">Reference proteome</keyword>